<proteinExistence type="predicted"/>
<feature type="region of interest" description="Disordered" evidence="1">
    <location>
        <begin position="1"/>
        <end position="62"/>
    </location>
</feature>
<protein>
    <submittedName>
        <fullName evidence="2">Uncharacterized protein</fullName>
    </submittedName>
</protein>
<sequence>GCCCRCSSTSRRTEREKDKKKESERALEEEKRRAEDRVGVCAGRATKTETARPTEETVEKEEKGKCASQLMFPWIYRCDDTTRRSVSFG</sequence>
<dbReference type="EMBL" id="KQ414786">
    <property type="protein sequence ID" value="KOC60803.1"/>
    <property type="molecule type" value="Genomic_DNA"/>
</dbReference>
<evidence type="ECO:0000313" key="3">
    <source>
        <dbReference type="Proteomes" id="UP000053825"/>
    </source>
</evidence>
<dbReference type="AlphaFoldDB" id="A0A0L7QQ90"/>
<organism evidence="2 3">
    <name type="scientific">Habropoda laboriosa</name>
    <dbReference type="NCBI Taxonomy" id="597456"/>
    <lineage>
        <taxon>Eukaryota</taxon>
        <taxon>Metazoa</taxon>
        <taxon>Ecdysozoa</taxon>
        <taxon>Arthropoda</taxon>
        <taxon>Hexapoda</taxon>
        <taxon>Insecta</taxon>
        <taxon>Pterygota</taxon>
        <taxon>Neoptera</taxon>
        <taxon>Endopterygota</taxon>
        <taxon>Hymenoptera</taxon>
        <taxon>Apocrita</taxon>
        <taxon>Aculeata</taxon>
        <taxon>Apoidea</taxon>
        <taxon>Anthophila</taxon>
        <taxon>Apidae</taxon>
        <taxon>Habropoda</taxon>
    </lineage>
</organism>
<feature type="non-terminal residue" evidence="2">
    <location>
        <position position="1"/>
    </location>
</feature>
<evidence type="ECO:0000256" key="1">
    <source>
        <dbReference type="SAM" id="MobiDB-lite"/>
    </source>
</evidence>
<accession>A0A0L7QQ90</accession>
<reference evidence="2 3" key="1">
    <citation type="submission" date="2015-07" db="EMBL/GenBank/DDBJ databases">
        <title>The genome of Habropoda laboriosa.</title>
        <authorList>
            <person name="Pan H."/>
            <person name="Kapheim K."/>
        </authorList>
    </citation>
    <scope>NUCLEOTIDE SEQUENCE [LARGE SCALE GENOMIC DNA]</scope>
    <source>
        <strain evidence="2">0110345459</strain>
    </source>
</reference>
<keyword evidence="3" id="KW-1185">Reference proteome</keyword>
<evidence type="ECO:0000313" key="2">
    <source>
        <dbReference type="EMBL" id="KOC60803.1"/>
    </source>
</evidence>
<name>A0A0L7QQ90_9HYME</name>
<feature type="compositionally biased region" description="Basic and acidic residues" evidence="1">
    <location>
        <begin position="11"/>
        <end position="38"/>
    </location>
</feature>
<gene>
    <name evidence="2" type="ORF">WH47_05581</name>
</gene>
<dbReference type="Proteomes" id="UP000053825">
    <property type="component" value="Unassembled WGS sequence"/>
</dbReference>
<feature type="compositionally biased region" description="Basic and acidic residues" evidence="1">
    <location>
        <begin position="46"/>
        <end position="62"/>
    </location>
</feature>